<dbReference type="GO" id="GO:0003712">
    <property type="term" value="F:transcription coregulator activity"/>
    <property type="evidence" value="ECO:0007669"/>
    <property type="project" value="InterPro"/>
</dbReference>
<evidence type="ECO:0000256" key="10">
    <source>
        <dbReference type="SAM" id="MobiDB-lite"/>
    </source>
</evidence>
<evidence type="ECO:0000313" key="11">
    <source>
        <dbReference type="EMBL" id="RPB28637.1"/>
    </source>
</evidence>
<comment type="subunit">
    <text evidence="9">Component of the Mediator complex.</text>
</comment>
<dbReference type="Proteomes" id="UP000267821">
    <property type="component" value="Unassembled WGS sequence"/>
</dbReference>
<dbReference type="InParanoid" id="A0A3N4M0S8"/>
<proteinExistence type="inferred from homology"/>
<keyword evidence="5 9" id="KW-0010">Activator</keyword>
<feature type="compositionally biased region" description="Polar residues" evidence="10">
    <location>
        <begin position="983"/>
        <end position="993"/>
    </location>
</feature>
<dbReference type="EMBL" id="ML121529">
    <property type="protein sequence ID" value="RPB28637.1"/>
    <property type="molecule type" value="Genomic_DNA"/>
</dbReference>
<dbReference type="STRING" id="1051890.A0A3N4M0S8"/>
<evidence type="ECO:0000256" key="9">
    <source>
        <dbReference type="RuleBase" id="RU364142"/>
    </source>
</evidence>
<feature type="region of interest" description="Disordered" evidence="10">
    <location>
        <begin position="973"/>
        <end position="1012"/>
    </location>
</feature>
<evidence type="ECO:0000256" key="4">
    <source>
        <dbReference type="ARBA" id="ARBA00023015"/>
    </source>
</evidence>
<keyword evidence="7 9" id="KW-0539">Nucleus</keyword>
<feature type="compositionally biased region" description="Low complexity" evidence="10">
    <location>
        <begin position="973"/>
        <end position="982"/>
    </location>
</feature>
<feature type="region of interest" description="Disordered" evidence="10">
    <location>
        <begin position="910"/>
        <end position="951"/>
    </location>
</feature>
<dbReference type="InterPro" id="IPR014801">
    <property type="entry name" value="Mediator_Med5_fun"/>
</dbReference>
<comment type="subcellular location">
    <subcellularLocation>
        <location evidence="1 9">Nucleus</location>
    </subcellularLocation>
</comment>
<dbReference type="Pfam" id="PF08689">
    <property type="entry name" value="Med5"/>
    <property type="match status" value="1"/>
</dbReference>
<evidence type="ECO:0000256" key="6">
    <source>
        <dbReference type="ARBA" id="ARBA00023163"/>
    </source>
</evidence>
<evidence type="ECO:0000313" key="12">
    <source>
        <dbReference type="Proteomes" id="UP000267821"/>
    </source>
</evidence>
<feature type="region of interest" description="Disordered" evidence="10">
    <location>
        <begin position="1058"/>
        <end position="1081"/>
    </location>
</feature>
<evidence type="ECO:0000256" key="8">
    <source>
        <dbReference type="ARBA" id="ARBA00031256"/>
    </source>
</evidence>
<sequence>MPAPSAASATYRKLSYKCLTSRVPIDRFESFTRQLFSRSPVSSSSIAAELVSPSISPISDPLQLQYIQRLIETNFLSLGEVLYAVAKSSTDLFSPTATSIFSSDDELHEARRMREDVEAGILLMLAGTVRFQKPKNPESIWTAIAAAGKWMEILMDNTRSITSKEGVAEVIIALGQNEEVMKVWTGLIGAPPSRDLRGPFAVALGQFIQLLSMESPLISSRLEGLFQYQRSPGQQHHGGRADALGLVMGGGTDSVAGMMGLGDASSRVRARSSGVVFIDSLMVGLPLTGEDAILCYLTSRYRDDTNTMVSEFITAAFDTLATAMNPVHPASQSQTFLLRSFIINKVPLILTRIFLPQEALNAILSQVLLLIDPAVLSGASGNSFGGSGDIFSLPQDIRQEFLFALALHGLVDEAAIQGILGELPMMTLPRSGRYNSEDLVSQCQIDPDRVERLLEELEGLDGNAGAVAIAVVETIRGMCEKRETLSLRSICGFLTKKPSSIDVIMMFVKPVYLLEPLCVLLDTWRYEEDLGEYQPVYEDFGYILLLVLTTIYRYDLPLTASTLGELSDPVDSFIPRLLTKGLIAQRIEDIESADTHAQLGGWIKEIFEAEGISDSLMASCRPQDFYMLVPTFFFQSVMAAHRGVLEIDTLKDGFAYLLEPFLMPSLVSALTWLGNHVWENSSAGSEDSLMAPLQIMQSLVVPPTPLSVEKSIVHQTVLSITARHLERIMREVLTSMDRAASQAPHISSMAEAVLQAVNPHLGFKRSATASHQELQAWISSSGGHHSHGSAGGLLSTFRATVGASVAWSAANYGANVKSASNGPPWYTHRLTQSVAHVFGSGKVVSKLLDIIYALHQQHSSGGAPNPSTIPTPNGANPIIVDLAIDFAATLIASPTSISVSSPATFNPNTVISTSSSANGPPTSGPRLSAGMSSSPQPQPPSKPQQTAPTAPLSLVDSLRIAVSRAIASLTPTATNRTITPTNLSSESRGTTQSKKSTAMPKPTAPPAPKVKLDPRTDILTRLARKVEALLTPYQSQVILPAGTVRIVVSTAALPTASAAPISAASTNAPTAEASSSSAAGGNSDDMMLMGMGFGGIGEGFGGGFGGMGMDMDFGGVEGELDLLGEFDASGMDLG</sequence>
<evidence type="ECO:0000256" key="3">
    <source>
        <dbReference type="ARBA" id="ARBA00020628"/>
    </source>
</evidence>
<dbReference type="GO" id="GO:0016592">
    <property type="term" value="C:mediator complex"/>
    <property type="evidence" value="ECO:0007669"/>
    <property type="project" value="InterPro"/>
</dbReference>
<evidence type="ECO:0000256" key="2">
    <source>
        <dbReference type="ARBA" id="ARBA00008782"/>
    </source>
</evidence>
<keyword evidence="6 9" id="KW-0804">Transcription</keyword>
<evidence type="ECO:0000256" key="7">
    <source>
        <dbReference type="ARBA" id="ARBA00023242"/>
    </source>
</evidence>
<name>A0A3N4M0S8_9PEZI</name>
<dbReference type="GO" id="GO:0006357">
    <property type="term" value="P:regulation of transcription by RNA polymerase II"/>
    <property type="evidence" value="ECO:0007669"/>
    <property type="project" value="InterPro"/>
</dbReference>
<comment type="similarity">
    <text evidence="2 9">Belongs to the Mediator complex subunit 5 family.</text>
</comment>
<organism evidence="11 12">
    <name type="scientific">Terfezia boudieri ATCC MYA-4762</name>
    <dbReference type="NCBI Taxonomy" id="1051890"/>
    <lineage>
        <taxon>Eukaryota</taxon>
        <taxon>Fungi</taxon>
        <taxon>Dikarya</taxon>
        <taxon>Ascomycota</taxon>
        <taxon>Pezizomycotina</taxon>
        <taxon>Pezizomycetes</taxon>
        <taxon>Pezizales</taxon>
        <taxon>Pezizaceae</taxon>
        <taxon>Terfezia</taxon>
    </lineage>
</organism>
<reference evidence="11 12" key="1">
    <citation type="journal article" date="2018" name="Nat. Ecol. Evol.">
        <title>Pezizomycetes genomes reveal the molecular basis of ectomycorrhizal truffle lifestyle.</title>
        <authorList>
            <person name="Murat C."/>
            <person name="Payen T."/>
            <person name="Noel B."/>
            <person name="Kuo A."/>
            <person name="Morin E."/>
            <person name="Chen J."/>
            <person name="Kohler A."/>
            <person name="Krizsan K."/>
            <person name="Balestrini R."/>
            <person name="Da Silva C."/>
            <person name="Montanini B."/>
            <person name="Hainaut M."/>
            <person name="Levati E."/>
            <person name="Barry K.W."/>
            <person name="Belfiori B."/>
            <person name="Cichocki N."/>
            <person name="Clum A."/>
            <person name="Dockter R.B."/>
            <person name="Fauchery L."/>
            <person name="Guy J."/>
            <person name="Iotti M."/>
            <person name="Le Tacon F."/>
            <person name="Lindquist E.A."/>
            <person name="Lipzen A."/>
            <person name="Malagnac F."/>
            <person name="Mello A."/>
            <person name="Molinier V."/>
            <person name="Miyauchi S."/>
            <person name="Poulain J."/>
            <person name="Riccioni C."/>
            <person name="Rubini A."/>
            <person name="Sitrit Y."/>
            <person name="Splivallo R."/>
            <person name="Traeger S."/>
            <person name="Wang M."/>
            <person name="Zifcakova L."/>
            <person name="Wipf D."/>
            <person name="Zambonelli A."/>
            <person name="Paolocci F."/>
            <person name="Nowrousian M."/>
            <person name="Ottonello S."/>
            <person name="Baldrian P."/>
            <person name="Spatafora J.W."/>
            <person name="Henrissat B."/>
            <person name="Nagy L.G."/>
            <person name="Aury J.M."/>
            <person name="Wincker P."/>
            <person name="Grigoriev I.V."/>
            <person name="Bonfante P."/>
            <person name="Martin F.M."/>
        </authorList>
    </citation>
    <scope>NUCLEOTIDE SEQUENCE [LARGE SCALE GENOMIC DNA]</scope>
    <source>
        <strain evidence="11 12">ATCC MYA-4762</strain>
    </source>
</reference>
<protein>
    <recommendedName>
        <fullName evidence="3 9">Mediator of RNA polymerase II transcription subunit 5</fullName>
    </recommendedName>
    <alternativeName>
        <fullName evidence="8 9">Mediator complex subunit 5</fullName>
    </alternativeName>
</protein>
<dbReference type="PANTHER" id="PTHR35784">
    <property type="entry name" value="MEDIATOR OF RNA POLYMERASE II TRANSCRIPTION SUBUNIT 5"/>
    <property type="match status" value="1"/>
</dbReference>
<comment type="function">
    <text evidence="9">Component of the Mediator complex, a coactivator involved in the regulated transcription of nearly all RNA polymerase II-dependent genes. Mediator functions as a bridge to convey information from gene-specific regulatory proteins to the basal RNA polymerase II transcription machinery. Mediator is recruited to promoters by direct interactions with regulatory proteins and serves as a scaffold for the assembly of a functional preinitiation complex with RNA polymerase II and the general transcription factors.</text>
</comment>
<accession>A0A3N4M0S8</accession>
<keyword evidence="4 9" id="KW-0805">Transcription regulation</keyword>
<evidence type="ECO:0000256" key="1">
    <source>
        <dbReference type="ARBA" id="ARBA00004123"/>
    </source>
</evidence>
<feature type="compositionally biased region" description="Polar residues" evidence="10">
    <location>
        <begin position="910"/>
        <end position="921"/>
    </location>
</feature>
<dbReference type="OrthoDB" id="5322661at2759"/>
<evidence type="ECO:0000256" key="5">
    <source>
        <dbReference type="ARBA" id="ARBA00023159"/>
    </source>
</evidence>
<gene>
    <name evidence="9" type="primary">MED5</name>
    <name evidence="11" type="ORF">L211DRAFT_401083</name>
</gene>
<dbReference type="AlphaFoldDB" id="A0A3N4M0S8"/>
<dbReference type="PANTHER" id="PTHR35784:SF1">
    <property type="entry name" value="MEDIATOR OF RNA POLYMERASE II TRANSCRIPTION SUBUNIT 5"/>
    <property type="match status" value="1"/>
</dbReference>
<keyword evidence="12" id="KW-1185">Reference proteome</keyword>